<accession>A0A402AV39</accession>
<feature type="binding site" evidence="3">
    <location>
        <position position="65"/>
    </location>
    <ligand>
        <name>a divalent metal cation</name>
        <dbReference type="ChEBI" id="CHEBI:60240"/>
        <label>1</label>
    </ligand>
</feature>
<dbReference type="EMBL" id="BIFS01000002">
    <property type="protein sequence ID" value="GCE22947.1"/>
    <property type="molecule type" value="Genomic_DNA"/>
</dbReference>
<comment type="similarity">
    <text evidence="1">Belongs to the GTP cyclohydrolase I type 2/NIF3 family.</text>
</comment>
<evidence type="ECO:0000256" key="3">
    <source>
        <dbReference type="PIRSR" id="PIRSR602678-1"/>
    </source>
</evidence>
<evidence type="ECO:0000313" key="4">
    <source>
        <dbReference type="EMBL" id="GCE22947.1"/>
    </source>
</evidence>
<dbReference type="Pfam" id="PF01784">
    <property type="entry name" value="DUF34_NIF3"/>
    <property type="match status" value="1"/>
</dbReference>
<organism evidence="4 5">
    <name type="scientific">Dictyobacter kobayashii</name>
    <dbReference type="NCBI Taxonomy" id="2014872"/>
    <lineage>
        <taxon>Bacteria</taxon>
        <taxon>Bacillati</taxon>
        <taxon>Chloroflexota</taxon>
        <taxon>Ktedonobacteria</taxon>
        <taxon>Ktedonobacterales</taxon>
        <taxon>Dictyobacteraceae</taxon>
        <taxon>Dictyobacter</taxon>
    </lineage>
</organism>
<evidence type="ECO:0000256" key="2">
    <source>
        <dbReference type="ARBA" id="ARBA00022112"/>
    </source>
</evidence>
<dbReference type="Gene3D" id="3.40.1390.30">
    <property type="entry name" value="NIF3 (NGG1p interacting factor 3)-like"/>
    <property type="match status" value="1"/>
</dbReference>
<dbReference type="AlphaFoldDB" id="A0A402AV39"/>
<proteinExistence type="inferred from homology"/>
<comment type="caution">
    <text evidence="4">The sequence shown here is derived from an EMBL/GenBank/DDBJ whole genome shotgun (WGS) entry which is preliminary data.</text>
</comment>
<dbReference type="InterPro" id="IPR036069">
    <property type="entry name" value="DUF34/NIF3_sf"/>
</dbReference>
<dbReference type="Proteomes" id="UP000287188">
    <property type="component" value="Unassembled WGS sequence"/>
</dbReference>
<keyword evidence="5" id="KW-1185">Reference proteome</keyword>
<keyword evidence="3" id="KW-0479">Metal-binding</keyword>
<gene>
    <name evidence="4" type="ORF">KDK_67470</name>
</gene>
<dbReference type="GO" id="GO:0046872">
    <property type="term" value="F:metal ion binding"/>
    <property type="evidence" value="ECO:0007669"/>
    <property type="project" value="UniProtKB-KW"/>
</dbReference>
<evidence type="ECO:0000256" key="1">
    <source>
        <dbReference type="ARBA" id="ARBA00006964"/>
    </source>
</evidence>
<name>A0A402AV39_9CHLR</name>
<reference evidence="5" key="1">
    <citation type="submission" date="2018-12" db="EMBL/GenBank/DDBJ databases">
        <title>Tengunoibacter tsumagoiensis gen. nov., sp. nov., Dictyobacter kobayashii sp. nov., D. alpinus sp. nov., and D. joshuensis sp. nov. and description of Dictyobacteraceae fam. nov. within the order Ktedonobacterales isolated from Tengu-no-mugimeshi.</title>
        <authorList>
            <person name="Wang C.M."/>
            <person name="Zheng Y."/>
            <person name="Sakai Y."/>
            <person name="Toyoda A."/>
            <person name="Minakuchi Y."/>
            <person name="Abe K."/>
            <person name="Yokota A."/>
            <person name="Yabe S."/>
        </authorList>
    </citation>
    <scope>NUCLEOTIDE SEQUENCE [LARGE SCALE GENOMIC DNA]</scope>
    <source>
        <strain evidence="5">Uno11</strain>
    </source>
</reference>
<evidence type="ECO:0000313" key="5">
    <source>
        <dbReference type="Proteomes" id="UP000287188"/>
    </source>
</evidence>
<dbReference type="InterPro" id="IPR002678">
    <property type="entry name" value="DUF34/NIF3"/>
</dbReference>
<dbReference type="OrthoDB" id="1116574at2"/>
<dbReference type="SUPFAM" id="SSF102705">
    <property type="entry name" value="NIF3 (NGG1p interacting factor 3)-like"/>
    <property type="match status" value="1"/>
</dbReference>
<protein>
    <recommendedName>
        <fullName evidence="2">GTP cyclohydrolase 1 type 2 homolog</fullName>
    </recommendedName>
</protein>
<sequence>MARKIQEVIDLIVAEIPGAPLEDSIDTFKCGDPEQEVTGIVTTFTATIDVLRQAVSQGANLIITHEPTFYEHRDNTDWLDEDPVYTAKRAFIDEHKLTIWRFHDYWHMHDPDGIQMGVEKVLGWENYEHTDNHYVIHIPPSRSPILSRN</sequence>
<dbReference type="RefSeq" id="WP_126556446.1">
    <property type="nucleotide sequence ID" value="NZ_BIFS01000002.1"/>
</dbReference>